<keyword evidence="2" id="KW-1185">Reference proteome</keyword>
<sequence>MGVSKVRNLQKLLCLDSKTLLSSEAFKRARIPGAQYYDGKKLSIPVSTEAGIQLYERWVHQGISGIMSAVAKQRAAKLNEYERSRLYQCSKVAENIYQQAQCVSRVIDANSRPVLTEKRRWPHKFNKLLIDRCKETIGVSLHAGHLSFRTRRSVVSRKNVQLYAEYEHITPLGIVGKYLSKTVKIMKNKDPRSTSVSCCYHWT</sequence>
<dbReference type="WBParaSite" id="GPUH_0000648801-mRNA-1">
    <property type="protein sequence ID" value="GPUH_0000648801-mRNA-1"/>
    <property type="gene ID" value="GPUH_0000648801"/>
</dbReference>
<accession>A0A183DCN8</accession>
<organism evidence="3">
    <name type="scientific">Gongylonema pulchrum</name>
    <dbReference type="NCBI Taxonomy" id="637853"/>
    <lineage>
        <taxon>Eukaryota</taxon>
        <taxon>Metazoa</taxon>
        <taxon>Ecdysozoa</taxon>
        <taxon>Nematoda</taxon>
        <taxon>Chromadorea</taxon>
        <taxon>Rhabditida</taxon>
        <taxon>Spirurina</taxon>
        <taxon>Spiruromorpha</taxon>
        <taxon>Spiruroidea</taxon>
        <taxon>Gongylonematidae</taxon>
        <taxon>Gongylonema</taxon>
    </lineage>
</organism>
<evidence type="ECO:0000313" key="1">
    <source>
        <dbReference type="EMBL" id="VDK54880.1"/>
    </source>
</evidence>
<dbReference type="OrthoDB" id="5810331at2759"/>
<proteinExistence type="predicted"/>
<protein>
    <submittedName>
        <fullName evidence="3">Transposase</fullName>
    </submittedName>
</protein>
<reference evidence="1 2" key="2">
    <citation type="submission" date="2018-11" db="EMBL/GenBank/DDBJ databases">
        <authorList>
            <consortium name="Pathogen Informatics"/>
        </authorList>
    </citation>
    <scope>NUCLEOTIDE SEQUENCE [LARGE SCALE GENOMIC DNA]</scope>
</reference>
<dbReference type="AlphaFoldDB" id="A0A183DCN8"/>
<gene>
    <name evidence="1" type="ORF">GPUH_LOCUS6474</name>
</gene>
<dbReference type="EMBL" id="UYRT01015275">
    <property type="protein sequence ID" value="VDK54880.1"/>
    <property type="molecule type" value="Genomic_DNA"/>
</dbReference>
<reference evidence="3" key="1">
    <citation type="submission" date="2016-06" db="UniProtKB">
        <authorList>
            <consortium name="WormBaseParasite"/>
        </authorList>
    </citation>
    <scope>IDENTIFICATION</scope>
</reference>
<name>A0A183DCN8_9BILA</name>
<dbReference type="Proteomes" id="UP000271098">
    <property type="component" value="Unassembled WGS sequence"/>
</dbReference>
<evidence type="ECO:0000313" key="3">
    <source>
        <dbReference type="WBParaSite" id="GPUH_0000648801-mRNA-1"/>
    </source>
</evidence>
<evidence type="ECO:0000313" key="2">
    <source>
        <dbReference type="Proteomes" id="UP000271098"/>
    </source>
</evidence>